<dbReference type="Proteomes" id="UP000676917">
    <property type="component" value="Unassembled WGS sequence"/>
</dbReference>
<gene>
    <name evidence="1" type="ORF">J43TS3_28040</name>
</gene>
<reference evidence="1" key="1">
    <citation type="submission" date="2021-03" db="EMBL/GenBank/DDBJ databases">
        <title>Antimicrobial resistance genes in bacteria isolated from Japanese honey, and their potential for conferring macrolide and lincosamide resistance in the American foulbrood pathogen Paenibacillus larvae.</title>
        <authorList>
            <person name="Okamoto M."/>
            <person name="Kumagai M."/>
            <person name="Kanamori H."/>
            <person name="Takamatsu D."/>
        </authorList>
    </citation>
    <scope>NUCLEOTIDE SEQUENCE</scope>
    <source>
        <strain evidence="1">J43TS3</strain>
    </source>
</reference>
<protein>
    <submittedName>
        <fullName evidence="1">Uncharacterized protein</fullName>
    </submittedName>
</protein>
<evidence type="ECO:0000313" key="1">
    <source>
        <dbReference type="EMBL" id="GIO28193.1"/>
    </source>
</evidence>
<evidence type="ECO:0000313" key="2">
    <source>
        <dbReference type="Proteomes" id="UP000676917"/>
    </source>
</evidence>
<dbReference type="AlphaFoldDB" id="A0A919XB58"/>
<organism evidence="1 2">
    <name type="scientific">Ornithinibacillus bavariensis</name>
    <dbReference type="NCBI Taxonomy" id="545502"/>
    <lineage>
        <taxon>Bacteria</taxon>
        <taxon>Bacillati</taxon>
        <taxon>Bacillota</taxon>
        <taxon>Bacilli</taxon>
        <taxon>Bacillales</taxon>
        <taxon>Bacillaceae</taxon>
        <taxon>Ornithinibacillus</taxon>
    </lineage>
</organism>
<proteinExistence type="predicted"/>
<dbReference type="EMBL" id="BORP01000006">
    <property type="protein sequence ID" value="GIO28193.1"/>
    <property type="molecule type" value="Genomic_DNA"/>
</dbReference>
<dbReference type="RefSeq" id="WP_212921661.1">
    <property type="nucleotide sequence ID" value="NZ_BORP01000006.1"/>
</dbReference>
<name>A0A919XB58_9BACI</name>
<comment type="caution">
    <text evidence="1">The sequence shown here is derived from an EMBL/GenBank/DDBJ whole genome shotgun (WGS) entry which is preliminary data.</text>
</comment>
<keyword evidence="2" id="KW-1185">Reference proteome</keyword>
<sequence>MTIAIICLIVFAILVFLVSFRVKKFDAEASYEELSTSQTVEFYKINKRLKALEEELLVEYEE</sequence>
<accession>A0A919XB58</accession>